<dbReference type="SUPFAM" id="SSF52540">
    <property type="entry name" value="P-loop containing nucleoside triphosphate hydrolases"/>
    <property type="match status" value="1"/>
</dbReference>
<organism evidence="5 6">
    <name type="scientific">Pseudoalteromonas luteoviolacea</name>
    <dbReference type="NCBI Taxonomy" id="43657"/>
    <lineage>
        <taxon>Bacteria</taxon>
        <taxon>Pseudomonadati</taxon>
        <taxon>Pseudomonadota</taxon>
        <taxon>Gammaproteobacteria</taxon>
        <taxon>Alteromonadales</taxon>
        <taxon>Pseudoalteromonadaceae</taxon>
        <taxon>Pseudoalteromonas</taxon>
    </lineage>
</organism>
<keyword evidence="2" id="KW-0547">Nucleotide-binding</keyword>
<dbReference type="InterPro" id="IPR027417">
    <property type="entry name" value="P-loop_NTPase"/>
</dbReference>
<dbReference type="EMBL" id="MAUJ01000001">
    <property type="protein sequence ID" value="OCQ22911.1"/>
    <property type="molecule type" value="Genomic_DNA"/>
</dbReference>
<evidence type="ECO:0000256" key="3">
    <source>
        <dbReference type="ARBA" id="ARBA00022840"/>
    </source>
</evidence>
<protein>
    <recommendedName>
        <fullName evidence="4">AAA+ ATPase domain-containing protein</fullName>
    </recommendedName>
</protein>
<proteinExistence type="inferred from homology"/>
<dbReference type="InterPro" id="IPR003593">
    <property type="entry name" value="AAA+_ATPase"/>
</dbReference>
<accession>A0A1C0TUA5</accession>
<dbReference type="SMART" id="SM00382">
    <property type="entry name" value="AAA"/>
    <property type="match status" value="1"/>
</dbReference>
<dbReference type="Gene3D" id="3.40.50.300">
    <property type="entry name" value="P-loop containing nucleotide triphosphate hydrolases"/>
    <property type="match status" value="1"/>
</dbReference>
<dbReference type="InterPro" id="IPR003959">
    <property type="entry name" value="ATPase_AAA_core"/>
</dbReference>
<sequence length="650" mass="73370">MTSHFDEKQHDVQVELEKSLAQSFYQVGVSLQNNEDNFSAHLANLHDVLDKIITLGKFQFVKERFGLSGYELKLIALVFIQEIEPDSLTPYLGLTWFEQGPYLSLDKLLVLSHQPARKRAILNAGICHSLAFRWGLLQSNTQLGLTQNIRLLPELRAFLQSKEIRFTAEGLFSYPVTKSVDRAFSVFKEQLGDLESCQFYKINNQDMTFKRWYVEQLAATHSALVSYIPVEAPGDTGSASVIHGLAALLLASGGKKVFVVVPSWVERHFSSDYDFMDIVKRQKVLCFFFSNDAMSESLLNFCEITPSLPSIDVLTQVWIKLSAQAAINSEDRNKAELVASRYPVPIYKMSAIASEAQKQSGVDFWQALKSRCLKEQRKGPQELASLMEPRFSLNDMVLSEGVAQQLHELVSRINYQTELKSRLPRFTDGCKALFWGRPGTGKSMAAEAIAGELQLPIYIVNLANIASKWIGETEKHLAKLFDEAERYNAILMFDEADAVFAKRSDVESSHDKNANMGVSYLLQRMERYSGLLLLSTNLKANLDEAFLRRFHSVIEFTLPNPSQRLAIWERVLGNNADKTLNDSVSGLAKRFELSAAQIINITEVALLQSLILNQSRISKENIAKALLRELSKQHEGFMAQHEIKVWLEGN</sequence>
<evidence type="ECO:0000313" key="6">
    <source>
        <dbReference type="Proteomes" id="UP000093366"/>
    </source>
</evidence>
<feature type="domain" description="AAA+ ATPase" evidence="4">
    <location>
        <begin position="428"/>
        <end position="560"/>
    </location>
</feature>
<dbReference type="PANTHER" id="PTHR23073">
    <property type="entry name" value="26S PROTEASOME REGULATORY SUBUNIT"/>
    <property type="match status" value="1"/>
</dbReference>
<dbReference type="GO" id="GO:0016887">
    <property type="term" value="F:ATP hydrolysis activity"/>
    <property type="evidence" value="ECO:0007669"/>
    <property type="project" value="InterPro"/>
</dbReference>
<evidence type="ECO:0000259" key="4">
    <source>
        <dbReference type="SMART" id="SM00382"/>
    </source>
</evidence>
<evidence type="ECO:0000313" key="5">
    <source>
        <dbReference type="EMBL" id="OCQ22911.1"/>
    </source>
</evidence>
<evidence type="ECO:0000256" key="2">
    <source>
        <dbReference type="ARBA" id="ARBA00022741"/>
    </source>
</evidence>
<evidence type="ECO:0000256" key="1">
    <source>
        <dbReference type="ARBA" id="ARBA00006914"/>
    </source>
</evidence>
<dbReference type="CDD" id="cd19481">
    <property type="entry name" value="RecA-like_protease"/>
    <property type="match status" value="1"/>
</dbReference>
<dbReference type="OrthoDB" id="9809379at2"/>
<reference evidence="6" key="1">
    <citation type="submission" date="2016-07" db="EMBL/GenBank/DDBJ databases">
        <authorList>
            <person name="Florea S."/>
            <person name="Webb J.S."/>
            <person name="Jaromczyk J."/>
            <person name="Schardl C.L."/>
        </authorList>
    </citation>
    <scope>NUCLEOTIDE SEQUENCE [LARGE SCALE GENOMIC DNA]</scope>
    <source>
        <strain evidence="6">IPB1</strain>
    </source>
</reference>
<comment type="caution">
    <text evidence="5">The sequence shown here is derived from an EMBL/GenBank/DDBJ whole genome shotgun (WGS) entry which is preliminary data.</text>
</comment>
<comment type="similarity">
    <text evidence="1">Belongs to the AAA ATPase family.</text>
</comment>
<name>A0A1C0TUA5_9GAMM</name>
<dbReference type="Proteomes" id="UP000093366">
    <property type="component" value="Unassembled WGS sequence"/>
</dbReference>
<keyword evidence="3" id="KW-0067">ATP-binding</keyword>
<dbReference type="InterPro" id="IPR050221">
    <property type="entry name" value="26S_Proteasome_ATPase"/>
</dbReference>
<dbReference type="RefSeq" id="WP_065788910.1">
    <property type="nucleotide sequence ID" value="NZ_MAUJ01000001.1"/>
</dbReference>
<gene>
    <name evidence="5" type="ORF">A7985_02840</name>
</gene>
<dbReference type="GO" id="GO:0005524">
    <property type="term" value="F:ATP binding"/>
    <property type="evidence" value="ECO:0007669"/>
    <property type="project" value="UniProtKB-KW"/>
</dbReference>
<dbReference type="Pfam" id="PF00004">
    <property type="entry name" value="AAA"/>
    <property type="match status" value="1"/>
</dbReference>
<dbReference type="AlphaFoldDB" id="A0A1C0TUA5"/>